<dbReference type="Pfam" id="PF19290">
    <property type="entry name" value="PmbA_TldD_2nd"/>
    <property type="match status" value="1"/>
</dbReference>
<organism evidence="4 5">
    <name type="scientific">Roseovarius nubinhibens</name>
    <dbReference type="NCBI Taxonomy" id="314263"/>
    <lineage>
        <taxon>Bacteria</taxon>
        <taxon>Pseudomonadati</taxon>
        <taxon>Pseudomonadota</taxon>
        <taxon>Alphaproteobacteria</taxon>
        <taxon>Rhodobacterales</taxon>
        <taxon>Roseobacteraceae</taxon>
        <taxon>Roseovarius</taxon>
    </lineage>
</organism>
<feature type="domain" description="Metalloprotease TldD/E central" evidence="3">
    <location>
        <begin position="121"/>
        <end position="205"/>
    </location>
</feature>
<dbReference type="PANTHER" id="PTHR43421:SF1">
    <property type="entry name" value="METALLOPROTEASE PMBA"/>
    <property type="match status" value="1"/>
</dbReference>
<evidence type="ECO:0000256" key="1">
    <source>
        <dbReference type="ARBA" id="ARBA00005836"/>
    </source>
</evidence>
<name>A0A348W6V9_9RHOB</name>
<dbReference type="EMBL" id="DMVW01000002">
    <property type="protein sequence ID" value="HAR50271.1"/>
    <property type="molecule type" value="Genomic_DNA"/>
</dbReference>
<evidence type="ECO:0000259" key="2">
    <source>
        <dbReference type="Pfam" id="PF01523"/>
    </source>
</evidence>
<evidence type="ECO:0000313" key="5">
    <source>
        <dbReference type="Proteomes" id="UP000264719"/>
    </source>
</evidence>
<reference evidence="4 5" key="1">
    <citation type="journal article" date="2018" name="Nat. Biotechnol.">
        <title>A standardized bacterial taxonomy based on genome phylogeny substantially revises the tree of life.</title>
        <authorList>
            <person name="Parks D.H."/>
            <person name="Chuvochina M."/>
            <person name="Waite D.W."/>
            <person name="Rinke C."/>
            <person name="Skarshewski A."/>
            <person name="Chaumeil P.A."/>
            <person name="Hugenholtz P."/>
        </authorList>
    </citation>
    <scope>NUCLEOTIDE SEQUENCE [LARGE SCALE GENOMIC DNA]</scope>
    <source>
        <strain evidence="4">UBA9169</strain>
    </source>
</reference>
<feature type="domain" description="Metalloprotease TldD/E N-terminal" evidence="2">
    <location>
        <begin position="25"/>
        <end position="88"/>
    </location>
</feature>
<dbReference type="GO" id="GO:0008237">
    <property type="term" value="F:metallopeptidase activity"/>
    <property type="evidence" value="ECO:0007669"/>
    <property type="project" value="InterPro"/>
</dbReference>
<evidence type="ECO:0000259" key="3">
    <source>
        <dbReference type="Pfam" id="PF19290"/>
    </source>
</evidence>
<evidence type="ECO:0000313" key="4">
    <source>
        <dbReference type="EMBL" id="HAR50271.1"/>
    </source>
</evidence>
<accession>A0A348W6V9</accession>
<dbReference type="InterPro" id="IPR045570">
    <property type="entry name" value="Metalloprtase-TldD/E_cen_dom"/>
</dbReference>
<dbReference type="SUPFAM" id="SSF111283">
    <property type="entry name" value="Putative modulator of DNA gyrase, PmbA/TldD"/>
    <property type="match status" value="1"/>
</dbReference>
<dbReference type="AlphaFoldDB" id="A0A348W6V9"/>
<comment type="similarity">
    <text evidence="1">Belongs to the peptidase U62 family.</text>
</comment>
<proteinExistence type="inferred from homology"/>
<dbReference type="Gene3D" id="3.30.2290.10">
    <property type="entry name" value="PmbA/TldD superfamily"/>
    <property type="match status" value="1"/>
</dbReference>
<dbReference type="Proteomes" id="UP000264719">
    <property type="component" value="Unassembled WGS sequence"/>
</dbReference>
<dbReference type="GO" id="GO:0005829">
    <property type="term" value="C:cytosol"/>
    <property type="evidence" value="ECO:0007669"/>
    <property type="project" value="TreeGrafter"/>
</dbReference>
<feature type="non-terminal residue" evidence="4">
    <location>
        <position position="210"/>
    </location>
</feature>
<protein>
    <submittedName>
        <fullName evidence="4">Modulator protein</fullName>
    </submittedName>
</protein>
<dbReference type="GO" id="GO:0006508">
    <property type="term" value="P:proteolysis"/>
    <property type="evidence" value="ECO:0007669"/>
    <property type="project" value="InterPro"/>
</dbReference>
<dbReference type="InterPro" id="IPR035068">
    <property type="entry name" value="TldD/PmbA_N"/>
</dbReference>
<sequence length="210" mass="21533">MSVTPDLLTEHLLDAARRAGADAADAMAIAGQSLAIDVRAGQLEQAERAEGVDIGLRVLVGQRQASVSASDISASTITALAERAVAMAREAPEDPYIGLASDDLLAKEWDIAALDLCEDAPEPEPAALQEAAQAAEAAAQAVAGVAQVQSASAVYDRRQIALATSAGFAGGYTLTDHGLSCVAIAGQGAGMERDHDGDGRVYHADLRSPE</sequence>
<gene>
    <name evidence="4" type="ORF">DCS45_00145</name>
</gene>
<dbReference type="PANTHER" id="PTHR43421">
    <property type="entry name" value="METALLOPROTEASE PMBA"/>
    <property type="match status" value="1"/>
</dbReference>
<dbReference type="InterPro" id="IPR002510">
    <property type="entry name" value="Metalloprtase-TldD/E_N"/>
</dbReference>
<dbReference type="InterPro" id="IPR036059">
    <property type="entry name" value="TldD/PmbA_sf"/>
</dbReference>
<dbReference type="InterPro" id="IPR047657">
    <property type="entry name" value="PmbA"/>
</dbReference>
<comment type="caution">
    <text evidence="4">The sequence shown here is derived from an EMBL/GenBank/DDBJ whole genome shotgun (WGS) entry which is preliminary data.</text>
</comment>
<dbReference type="Pfam" id="PF01523">
    <property type="entry name" value="PmbA_TldD_1st"/>
    <property type="match status" value="1"/>
</dbReference>